<dbReference type="PANTHER" id="PTHR38468:SF1">
    <property type="entry name" value="SLL0939 PROTEIN"/>
    <property type="match status" value="1"/>
</dbReference>
<dbReference type="EMBL" id="VLKN01000003">
    <property type="protein sequence ID" value="TWI03837.1"/>
    <property type="molecule type" value="Genomic_DNA"/>
</dbReference>
<dbReference type="PANTHER" id="PTHR38468">
    <property type="entry name" value="SLL0939 PROTEIN"/>
    <property type="match status" value="1"/>
</dbReference>
<reference evidence="2 3" key="1">
    <citation type="journal article" date="2015" name="Stand. Genomic Sci.">
        <title>Genomic Encyclopedia of Bacterial and Archaeal Type Strains, Phase III: the genomes of soil and plant-associated and newly described type strains.</title>
        <authorList>
            <person name="Whitman W.B."/>
            <person name="Woyke T."/>
            <person name="Klenk H.P."/>
            <person name="Zhou Y."/>
            <person name="Lilburn T.G."/>
            <person name="Beck B.J."/>
            <person name="De Vos P."/>
            <person name="Vandamme P."/>
            <person name="Eisen J.A."/>
            <person name="Garrity G."/>
            <person name="Hugenholtz P."/>
            <person name="Kyrpides N.C."/>
        </authorList>
    </citation>
    <scope>NUCLEOTIDE SEQUENCE [LARGE SCALE GENOMIC DNA]</scope>
    <source>
        <strain evidence="2 3">CGMCC 1.10821</strain>
    </source>
</reference>
<sequence>MEFLEVIVTDTTGLVVLFIEAVVLVVITVATLLAVGRTLGLLSTPPSERTEQSRQIWLGYARWLVAGLTLQLGADILESSIAPTWHAIAQLGAIALIRTFATWAAMATSASAASDQPRATNWLFTPATILCARSGETSCGGWIQRNVL</sequence>
<keyword evidence="1" id="KW-0472">Membrane</keyword>
<name>A0A562L820_9GAMM</name>
<dbReference type="Proteomes" id="UP000315167">
    <property type="component" value="Unassembled WGS sequence"/>
</dbReference>
<evidence type="ECO:0000313" key="2">
    <source>
        <dbReference type="EMBL" id="TWI03837.1"/>
    </source>
</evidence>
<organism evidence="2 3">
    <name type="scientific">Luteimonas cucumeris</name>
    <dbReference type="NCBI Taxonomy" id="985012"/>
    <lineage>
        <taxon>Bacteria</taxon>
        <taxon>Pseudomonadati</taxon>
        <taxon>Pseudomonadota</taxon>
        <taxon>Gammaproteobacteria</taxon>
        <taxon>Lysobacterales</taxon>
        <taxon>Lysobacteraceae</taxon>
        <taxon>Luteimonas</taxon>
    </lineage>
</organism>
<keyword evidence="3" id="KW-1185">Reference proteome</keyword>
<feature type="transmembrane region" description="Helical" evidence="1">
    <location>
        <begin position="12"/>
        <end position="35"/>
    </location>
</feature>
<comment type="caution">
    <text evidence="2">The sequence shown here is derived from an EMBL/GenBank/DDBJ whole genome shotgun (WGS) entry which is preliminary data.</text>
</comment>
<dbReference type="Pfam" id="PF07784">
    <property type="entry name" value="DUF1622"/>
    <property type="match status" value="1"/>
</dbReference>
<evidence type="ECO:0000256" key="1">
    <source>
        <dbReference type="SAM" id="Phobius"/>
    </source>
</evidence>
<keyword evidence="1" id="KW-0812">Transmembrane</keyword>
<keyword evidence="1" id="KW-1133">Transmembrane helix</keyword>
<gene>
    <name evidence="2" type="ORF">IP90_01653</name>
</gene>
<accession>A0A562L820</accession>
<dbReference type="AlphaFoldDB" id="A0A562L820"/>
<proteinExistence type="predicted"/>
<protein>
    <submittedName>
        <fullName evidence="2">Putative membrane protein</fullName>
    </submittedName>
</protein>
<dbReference type="InterPro" id="IPR012427">
    <property type="entry name" value="DUF1622"/>
</dbReference>
<evidence type="ECO:0000313" key="3">
    <source>
        <dbReference type="Proteomes" id="UP000315167"/>
    </source>
</evidence>
<dbReference type="OrthoDB" id="9812897at2"/>